<dbReference type="InterPro" id="IPR037820">
    <property type="entry name" value="GH94N_NdvB"/>
</dbReference>
<dbReference type="InterPro" id="IPR011013">
    <property type="entry name" value="Gal_mutarotase_sf_dom"/>
</dbReference>
<dbReference type="InterPro" id="IPR010383">
    <property type="entry name" value="Glyco_hydrolase_94_b-supersand"/>
</dbReference>
<feature type="domain" description="Glycosyl hydrolase 94 supersandwich" evidence="2">
    <location>
        <begin position="959"/>
        <end position="1234"/>
    </location>
</feature>
<dbReference type="Gene3D" id="1.50.10.140">
    <property type="match status" value="2"/>
</dbReference>
<accession>A0A7X9FTZ8</accession>
<dbReference type="GO" id="GO:0003824">
    <property type="term" value="F:catalytic activity"/>
    <property type="evidence" value="ECO:0007669"/>
    <property type="project" value="InterPro"/>
</dbReference>
<sequence>EGYGIIQPRVGVSLTSAYQSLFSRIFSGHSGLDPYTQSVSDVYQDLFNEASYIGKGIYDVQAFAEALDNRVPENALLSHDLFEGSFARCGLATDIELFDDFPSRYHVHAKRQHRWIRGDWQLLPWIFDHIPDAKWKRYKNPTSGLSRWKLIDNLRRSLVAPSIFLLFVASWTILPGSPLYWTLFALLVVAFPVYANLAQALIIPPRGLSIQSHVTGVGRDIYRMSKQAVLTLAFLPHQALLSVHAILITIYRVSISRKHLLEWETHYHSERRMGHSLKSFILEMSEAIVLVAMVFVAVVIVEPQNLLYGVPFLLMWMCSPFIASSLSKPLKVEGQQLDQGDRIYLGHIAYDTWKYFRENLNEDNNFLIPDNVQLVPNYIVAKRTSPTNISLSMLATCSACDLGFIPPTSVVEILEKIVQSLQKLERFKGQFLNWYATDDLRSLYPRYISMVDSGNLLGHFVALQVALQDYLKQPLFSKNHLQHLSMLLRSLRGPEKEGEMFKRLREMSDTLMESTPTNQKIARVLGVISKGLLSTETQSGLEALPNRKNFITDLHFYAPLFQWFEWIDVYEALRNDCGIDKQLLGTEEKGSLWNAVDEILTKNLLSPALLEQLLPKVRNLVETLQSEDSLQHTAAFLSRCEELILTLQNAENALLKFRESLTFIDNSLEAFINDMDFRFLFDEGKNLFVIGYNVDSARRDNSFYDLLASEARLGSFMSIALNQVPQQHWFSLNRGLAETQGGKALLSWSGTMFEYLMPLLVMKDFPGTLLSESYRSVVRAQQIYTRRFGIPWGISESGYSGVDFEKTYQYHAFGVPGLGLKRGLDDDLVISPYSTCLALMIDPQAAVKNLRRLESGGALGPYGFFEAVDYTNSRLVENEDHHIVRSFLAHHQGMSLIAINNVLNNGIFQNRFHRDPRVKSCELLLHERFPERLPVLTTEESLVTAPESREEQEEGNVTYILNTPHTSQPRTHLISNGQYTVMVDHIGSGFSSFEKNIQLTRWREDPVFNQMGTFIYVRDLETMECWSTAFQPTLREPDSYEAIFTPDKAEYKRKDNGIYLHTEITVAPEDNVEVRRVTVANLSKKRRIIELTSFGEVALAPRRADASHPAFSKMFVESKWHSDLDALTFARRPRSAGDEVMHFMHSISSRVVWTKTQYETSRMNFIGRGNSVHNPEIFRTAKSLSGTTGYVLDPIFSIRTQVELEPGESEGLTFYSGASRNKDELVQLIQKFKDSHQVSRAFEMAWSQSSVELRNERMSAGQAQAYQRLANALMFNLPKVRGRPEVIRRNKLTQSGLWRFGISGDYPIALVFLTEPGELRIVKDLLTAHYYLRIRGFQFDLVIINEYPGGYMQNLQEELEQLVKASLSAHLVDKHGGVYIRTSQQLSREERDLLEAVARVVLQGGKGPLAAQLKLEDAQEEWVSFERKIVAAQHGKSKNENREKIAFFNGIGGFDQDGKIYSVFIEDNKLPPQPWSNIIANPSFGTLVTESGAGYTWSENSRENRISAWSNDPVSDPHSEAIFLRDSKSGVYWCPTPRPVISDASYLVQHGFGFTKFITEIDGIESELLITISQEEQVKWWQLTLLNKSGRERNIEAYLYVEWLLGVLREESYRFLVTAFDEPS</sequence>
<dbReference type="CDD" id="cd11753">
    <property type="entry name" value="GH94N_ChvB_NdvB_2_like"/>
    <property type="match status" value="1"/>
</dbReference>
<proteinExistence type="predicted"/>
<dbReference type="PANTHER" id="PTHR37469:SF2">
    <property type="entry name" value="CELLOBIONIC ACID PHOSPHORYLASE"/>
    <property type="match status" value="1"/>
</dbReference>
<dbReference type="SMART" id="SM01068">
    <property type="entry name" value="CBM_X"/>
    <property type="match status" value="2"/>
</dbReference>
<dbReference type="InterPro" id="IPR037018">
    <property type="entry name" value="GH65_N"/>
</dbReference>
<feature type="transmembrane region" description="Helical" evidence="1">
    <location>
        <begin position="306"/>
        <end position="326"/>
    </location>
</feature>
<evidence type="ECO:0000259" key="2">
    <source>
        <dbReference type="Pfam" id="PF06165"/>
    </source>
</evidence>
<evidence type="ECO:0000259" key="3">
    <source>
        <dbReference type="Pfam" id="PF10091"/>
    </source>
</evidence>
<feature type="transmembrane region" description="Helical" evidence="1">
    <location>
        <begin position="280"/>
        <end position="301"/>
    </location>
</feature>
<comment type="caution">
    <text evidence="4">The sequence shown here is derived from an EMBL/GenBank/DDBJ whole genome shotgun (WGS) entry which is preliminary data.</text>
</comment>
<dbReference type="Proteomes" id="UP000524246">
    <property type="component" value="Unassembled WGS sequence"/>
</dbReference>
<organism evidence="4 5">
    <name type="scientific">SAR324 cluster bacterium</name>
    <dbReference type="NCBI Taxonomy" id="2024889"/>
    <lineage>
        <taxon>Bacteria</taxon>
        <taxon>Deltaproteobacteria</taxon>
        <taxon>SAR324 cluster</taxon>
    </lineage>
</organism>
<evidence type="ECO:0000313" key="4">
    <source>
        <dbReference type="EMBL" id="NMC64307.1"/>
    </source>
</evidence>
<dbReference type="Pfam" id="PF06165">
    <property type="entry name" value="GH94_b-supersand"/>
    <property type="match status" value="2"/>
</dbReference>
<keyword evidence="1" id="KW-0812">Transmembrane</keyword>
<feature type="transmembrane region" description="Helical" evidence="1">
    <location>
        <begin position="157"/>
        <end position="174"/>
    </location>
</feature>
<evidence type="ECO:0000256" key="1">
    <source>
        <dbReference type="SAM" id="Phobius"/>
    </source>
</evidence>
<dbReference type="GO" id="GO:0005975">
    <property type="term" value="P:carbohydrate metabolic process"/>
    <property type="evidence" value="ECO:0007669"/>
    <property type="project" value="InterPro"/>
</dbReference>
<feature type="non-terminal residue" evidence="4">
    <location>
        <position position="1"/>
    </location>
</feature>
<dbReference type="PANTHER" id="PTHR37469">
    <property type="entry name" value="CELLOBIONIC ACID PHOSPHORYLASE-RELATED"/>
    <property type="match status" value="1"/>
</dbReference>
<dbReference type="InterPro" id="IPR052047">
    <property type="entry name" value="GH94_Enzymes"/>
</dbReference>
<feature type="domain" description="Glycosyl hydrolase 94 supersandwich" evidence="2">
    <location>
        <begin position="1461"/>
        <end position="1622"/>
    </location>
</feature>
<feature type="domain" description="Glycoamylase-like" evidence="3">
    <location>
        <begin position="708"/>
        <end position="915"/>
    </location>
</feature>
<dbReference type="EMBL" id="JAAZON010000643">
    <property type="protein sequence ID" value="NMC64307.1"/>
    <property type="molecule type" value="Genomic_DNA"/>
</dbReference>
<feature type="non-terminal residue" evidence="4">
    <location>
        <position position="1624"/>
    </location>
</feature>
<reference evidence="4 5" key="1">
    <citation type="journal article" date="2020" name="Biotechnol. Biofuels">
        <title>New insights from the biogas microbiome by comprehensive genome-resolved metagenomics of nearly 1600 species originating from multiple anaerobic digesters.</title>
        <authorList>
            <person name="Campanaro S."/>
            <person name="Treu L."/>
            <person name="Rodriguez-R L.M."/>
            <person name="Kovalovszki A."/>
            <person name="Ziels R.M."/>
            <person name="Maus I."/>
            <person name="Zhu X."/>
            <person name="Kougias P.G."/>
            <person name="Basile A."/>
            <person name="Luo G."/>
            <person name="Schluter A."/>
            <person name="Konstantinidis K.T."/>
            <person name="Angelidaki I."/>
        </authorList>
    </citation>
    <scope>NUCLEOTIDE SEQUENCE [LARGE SCALE GENOMIC DNA]</scope>
    <source>
        <strain evidence="4">AS27yjCOA_65</strain>
    </source>
</reference>
<protein>
    <recommendedName>
        <fullName evidence="6">Cyclic beta 1-2 glucan synthetase</fullName>
    </recommendedName>
</protein>
<dbReference type="Gene3D" id="2.70.98.40">
    <property type="entry name" value="Glycoside hydrolase, family 65, N-terminal domain"/>
    <property type="match status" value="2"/>
</dbReference>
<evidence type="ECO:0008006" key="6">
    <source>
        <dbReference type="Google" id="ProtNLM"/>
    </source>
</evidence>
<keyword evidence="1" id="KW-0472">Membrane</keyword>
<evidence type="ECO:0000313" key="5">
    <source>
        <dbReference type="Proteomes" id="UP000524246"/>
    </source>
</evidence>
<name>A0A7X9FTZ8_9DELT</name>
<feature type="transmembrane region" description="Helical" evidence="1">
    <location>
        <begin position="180"/>
        <end position="203"/>
    </location>
</feature>
<dbReference type="SUPFAM" id="SSF74650">
    <property type="entry name" value="Galactose mutarotase-like"/>
    <property type="match status" value="2"/>
</dbReference>
<dbReference type="GO" id="GO:0030246">
    <property type="term" value="F:carbohydrate binding"/>
    <property type="evidence" value="ECO:0007669"/>
    <property type="project" value="InterPro"/>
</dbReference>
<gene>
    <name evidence="4" type="ORF">GYA55_14175</name>
</gene>
<dbReference type="InterPro" id="IPR019282">
    <property type="entry name" value="Glycoamylase-like_cons_dom"/>
</dbReference>
<keyword evidence="1" id="KW-1133">Transmembrane helix</keyword>
<dbReference type="Pfam" id="PF10091">
    <property type="entry name" value="Glycoamylase"/>
    <property type="match status" value="1"/>
</dbReference>
<feature type="transmembrane region" description="Helical" evidence="1">
    <location>
        <begin position="229"/>
        <end position="251"/>
    </location>
</feature>